<dbReference type="InterPro" id="IPR009776">
    <property type="entry name" value="Spore_0_M"/>
</dbReference>
<sequence length="477" mass="51933">MAKCDLSIELDDPQALHAGGSTISGVVRVRVDKNVETKGLVVTSGWATHGRGNVTSGVFNSKTLFTGEWRSGDTPEYRFELPVGSWPPSYHGNYLNIDHNITAQAKIAWAFDPKASQTFLMRPTGGPESAAWKDPAASSNKLGCVLFSIFSIVFCVVFFGGMIAAGGPSIVFLAIAIVPLLVGLGYGFKVLLPRYLLGNVECSLSPNQVSPGEEVKGELVFKPRKTVSINAIKLTFQASERVVSGSGSNRKTHTNVFFEKEQTLVGETTLQPGQEKRVPLAVQLPGDAPYSVDLTDNDLIWNVLIRIDIPRWPDWTKNIAIAVVPSGKPMQPAAASAGTVAEATSQAVSPVGQEAEVSPSGITFTETAQHFWELRNDRESVMELAGAVSGLTFDIDAFVERRLLYSGDDDPHVFKDGYAVWAHFTEPPLPMVLYVPHDLADEFEQIGRDLWKGRGTIVGWDAQHRRLQIKLENSAVI</sequence>
<dbReference type="EMBL" id="CP036526">
    <property type="protein sequence ID" value="QDT08717.1"/>
    <property type="molecule type" value="Genomic_DNA"/>
</dbReference>
<evidence type="ECO:0008006" key="4">
    <source>
        <dbReference type="Google" id="ProtNLM"/>
    </source>
</evidence>
<feature type="transmembrane region" description="Helical" evidence="1">
    <location>
        <begin position="142"/>
        <end position="164"/>
    </location>
</feature>
<protein>
    <recommendedName>
        <fullName evidence="4">Arrestin-like N-terminal domain-containing protein</fullName>
    </recommendedName>
</protein>
<feature type="transmembrane region" description="Helical" evidence="1">
    <location>
        <begin position="170"/>
        <end position="188"/>
    </location>
</feature>
<evidence type="ECO:0000313" key="3">
    <source>
        <dbReference type="Proteomes" id="UP000319817"/>
    </source>
</evidence>
<dbReference type="Pfam" id="PF07070">
    <property type="entry name" value="Spo0M"/>
    <property type="match status" value="1"/>
</dbReference>
<keyword evidence="1" id="KW-1133">Transmembrane helix</keyword>
<gene>
    <name evidence="2" type="ORF">K239x_06580</name>
</gene>
<organism evidence="2 3">
    <name type="scientific">Stieleria marina</name>
    <dbReference type="NCBI Taxonomy" id="1930275"/>
    <lineage>
        <taxon>Bacteria</taxon>
        <taxon>Pseudomonadati</taxon>
        <taxon>Planctomycetota</taxon>
        <taxon>Planctomycetia</taxon>
        <taxon>Pirellulales</taxon>
        <taxon>Pirellulaceae</taxon>
        <taxon>Stieleria</taxon>
    </lineage>
</organism>
<dbReference type="InterPro" id="IPR014752">
    <property type="entry name" value="Arrestin-like_C"/>
</dbReference>
<accession>A0A517NNK9</accession>
<evidence type="ECO:0000256" key="1">
    <source>
        <dbReference type="SAM" id="Phobius"/>
    </source>
</evidence>
<proteinExistence type="predicted"/>
<reference evidence="2 3" key="1">
    <citation type="submission" date="2019-02" db="EMBL/GenBank/DDBJ databases">
        <title>Deep-cultivation of Planctomycetes and their phenomic and genomic characterization uncovers novel biology.</title>
        <authorList>
            <person name="Wiegand S."/>
            <person name="Jogler M."/>
            <person name="Boedeker C."/>
            <person name="Pinto D."/>
            <person name="Vollmers J."/>
            <person name="Rivas-Marin E."/>
            <person name="Kohn T."/>
            <person name="Peeters S.H."/>
            <person name="Heuer A."/>
            <person name="Rast P."/>
            <person name="Oberbeckmann S."/>
            <person name="Bunk B."/>
            <person name="Jeske O."/>
            <person name="Meyerdierks A."/>
            <person name="Storesund J.E."/>
            <person name="Kallscheuer N."/>
            <person name="Luecker S."/>
            <person name="Lage O.M."/>
            <person name="Pohl T."/>
            <person name="Merkel B.J."/>
            <person name="Hornburger P."/>
            <person name="Mueller R.-W."/>
            <person name="Bruemmer F."/>
            <person name="Labrenz M."/>
            <person name="Spormann A.M."/>
            <person name="Op den Camp H."/>
            <person name="Overmann J."/>
            <person name="Amann R."/>
            <person name="Jetten M.S.M."/>
            <person name="Mascher T."/>
            <person name="Medema M.H."/>
            <person name="Devos D.P."/>
            <person name="Kaster A.-K."/>
            <person name="Ovreas L."/>
            <person name="Rohde M."/>
            <person name="Galperin M.Y."/>
            <person name="Jogler C."/>
        </authorList>
    </citation>
    <scope>NUCLEOTIDE SEQUENCE [LARGE SCALE GENOMIC DNA]</scope>
    <source>
        <strain evidence="2 3">K23_9</strain>
    </source>
</reference>
<name>A0A517NNK9_9BACT</name>
<dbReference type="Gene3D" id="2.60.40.640">
    <property type="match status" value="2"/>
</dbReference>
<keyword evidence="1" id="KW-0472">Membrane</keyword>
<keyword evidence="1" id="KW-0812">Transmembrane</keyword>
<evidence type="ECO:0000313" key="2">
    <source>
        <dbReference type="EMBL" id="QDT08717.1"/>
    </source>
</evidence>
<dbReference type="RefSeq" id="WP_145416212.1">
    <property type="nucleotide sequence ID" value="NZ_CP036526.1"/>
</dbReference>
<dbReference type="OrthoDB" id="263784at2"/>
<dbReference type="Proteomes" id="UP000319817">
    <property type="component" value="Chromosome"/>
</dbReference>
<keyword evidence="3" id="KW-1185">Reference proteome</keyword>
<dbReference type="AlphaFoldDB" id="A0A517NNK9"/>